<reference evidence="2" key="1">
    <citation type="journal article" date="2009" name="PLoS Genet.">
        <title>Sequencing, mapping, and analysis of 27,455 maize full-length cDNAs.</title>
        <authorList>
            <person name="Soderlund C."/>
            <person name="Descour A."/>
            <person name="Kudrna D."/>
            <person name="Bomhoff M."/>
            <person name="Boyd L."/>
            <person name="Currie J."/>
            <person name="Angelova A."/>
            <person name="Collura K."/>
            <person name="Wissotski M."/>
            <person name="Ashley E."/>
            <person name="Morrow D."/>
            <person name="Fernandes J."/>
            <person name="Walbot V."/>
            <person name="Yu Y."/>
        </authorList>
    </citation>
    <scope>NUCLEOTIDE SEQUENCE</scope>
    <source>
        <strain evidence="2">B73</strain>
    </source>
</reference>
<dbReference type="EMBL" id="BT043079">
    <property type="protein sequence ID" value="ACF88084.1"/>
    <property type="molecule type" value="mRNA"/>
</dbReference>
<dbReference type="AlphaFoldDB" id="B4G141"/>
<protein>
    <submittedName>
        <fullName evidence="2">Uncharacterized protein</fullName>
    </submittedName>
</protein>
<evidence type="ECO:0000313" key="2">
    <source>
        <dbReference type="EMBL" id="ACF88084.1"/>
    </source>
</evidence>
<sequence length="155" mass="17412">MRNIGPSGGGGTCRVGTAYVSHVSFFSVCLPTLGPPLPPRDLYLYLTTMRSTMTVMMMTMMEPNMASTILLIWGKEEGRAHQARLHRQEEGNHSRRLLQRPRQGGRGPHPVCRSRAEAQQRSSRGRHKHFVNLPLLSHGFPLCRLVSSFCQAFKV</sequence>
<dbReference type="GeneID" id="100274452"/>
<evidence type="ECO:0000256" key="1">
    <source>
        <dbReference type="SAM" id="MobiDB-lite"/>
    </source>
</evidence>
<accession>B4G141</accession>
<proteinExistence type="evidence at transcript level"/>
<name>B4G141_MAIZE</name>
<organism evidence="2">
    <name type="scientific">Zea mays</name>
    <name type="common">Maize</name>
    <dbReference type="NCBI Taxonomy" id="4577"/>
    <lineage>
        <taxon>Eukaryota</taxon>
        <taxon>Viridiplantae</taxon>
        <taxon>Streptophyta</taxon>
        <taxon>Embryophyta</taxon>
        <taxon>Tracheophyta</taxon>
        <taxon>Spermatophyta</taxon>
        <taxon>Magnoliopsida</taxon>
        <taxon>Liliopsida</taxon>
        <taxon>Poales</taxon>
        <taxon>Poaceae</taxon>
        <taxon>PACMAD clade</taxon>
        <taxon>Panicoideae</taxon>
        <taxon>Andropogonodae</taxon>
        <taxon>Andropogoneae</taxon>
        <taxon>Tripsacinae</taxon>
        <taxon>Zea</taxon>
    </lineage>
</organism>
<feature type="region of interest" description="Disordered" evidence="1">
    <location>
        <begin position="85"/>
        <end position="125"/>
    </location>
</feature>
<dbReference type="RefSeq" id="NP_001142283.1">
    <property type="nucleotide sequence ID" value="NM_001148811.2"/>
</dbReference>
<dbReference type="KEGG" id="zma:100274452"/>